<feature type="signal peptide" evidence="2">
    <location>
        <begin position="1"/>
        <end position="19"/>
    </location>
</feature>
<evidence type="ECO:0000256" key="2">
    <source>
        <dbReference type="SAM" id="SignalP"/>
    </source>
</evidence>
<protein>
    <recommendedName>
        <fullName evidence="5">Endosialidase-like protein</fullName>
    </recommendedName>
</protein>
<keyword evidence="1" id="KW-0175">Coiled coil</keyword>
<evidence type="ECO:0008006" key="5">
    <source>
        <dbReference type="Google" id="ProtNLM"/>
    </source>
</evidence>
<gene>
    <name evidence="3" type="ORF">ATK78_0678</name>
</gene>
<comment type="caution">
    <text evidence="3">The sequence shown here is derived from an EMBL/GenBank/DDBJ whole genome shotgun (WGS) entry which is preliminary data.</text>
</comment>
<sequence length="377" mass="41592">MKRKFLLLLASITCNIAYSQNTISGTGNIGANTTTPLVKFHILKNNVFGDPTSTSSTIDNLMLIQVPYQGSTPGTYNGTGYKWGIQFWGRNDIGTLDQSKTGGIYAVSEDGSAGFNRAVGLAFHTTSFDLTSTERLRITANGNVGIGLPTSNAKLTVYREIGLGATLNNTSLITSTGGLAGTSNQFFENKWLVRNAAGNDWTTISLHNGISVDASFANPRLDTKTWWERDPLKNIQSWGDNGDTYLTIKAGNVGIGTVTPLEKLSVNGKIRAHEIKVETANWPDYVFEKEYKITPLTELENYINDHKHLPEIPSAHEAELNGVDLGDMNKLLLKKVEELTLHLIEKDKDLKRQEKLNTSQEDRISKLEEALKFLLKK</sequence>
<dbReference type="Proteomes" id="UP000295620">
    <property type="component" value="Unassembled WGS sequence"/>
</dbReference>
<reference evidence="3 4" key="1">
    <citation type="submission" date="2019-03" db="EMBL/GenBank/DDBJ databases">
        <title>Genomic Encyclopedia of Archaeal and Bacterial Type Strains, Phase II (KMG-II): from individual species to whole genera.</title>
        <authorList>
            <person name="Goeker M."/>
        </authorList>
    </citation>
    <scope>NUCLEOTIDE SEQUENCE [LARGE SCALE GENOMIC DNA]</scope>
    <source>
        <strain evidence="3 4">DSM 19035</strain>
    </source>
</reference>
<keyword evidence="2" id="KW-0732">Signal</keyword>
<keyword evidence="4" id="KW-1185">Reference proteome</keyword>
<feature type="chain" id="PRO_5020571392" description="Endosialidase-like protein" evidence="2">
    <location>
        <begin position="20"/>
        <end position="377"/>
    </location>
</feature>
<organism evidence="3 4">
    <name type="scientific">Pedobacter metabolipauper</name>
    <dbReference type="NCBI Taxonomy" id="425513"/>
    <lineage>
        <taxon>Bacteria</taxon>
        <taxon>Pseudomonadati</taxon>
        <taxon>Bacteroidota</taxon>
        <taxon>Sphingobacteriia</taxon>
        <taxon>Sphingobacteriales</taxon>
        <taxon>Sphingobacteriaceae</taxon>
        <taxon>Pedobacter</taxon>
    </lineage>
</organism>
<proteinExistence type="predicted"/>
<feature type="coiled-coil region" evidence="1">
    <location>
        <begin position="350"/>
        <end position="377"/>
    </location>
</feature>
<evidence type="ECO:0000313" key="4">
    <source>
        <dbReference type="Proteomes" id="UP000295620"/>
    </source>
</evidence>
<accession>A0A4R6SZQ8</accession>
<name>A0A4R6SZQ8_9SPHI</name>
<evidence type="ECO:0000256" key="1">
    <source>
        <dbReference type="SAM" id="Coils"/>
    </source>
</evidence>
<dbReference type="AlphaFoldDB" id="A0A4R6SZQ8"/>
<dbReference type="EMBL" id="SNYC01000003">
    <property type="protein sequence ID" value="TDQ11555.1"/>
    <property type="molecule type" value="Genomic_DNA"/>
</dbReference>
<evidence type="ECO:0000313" key="3">
    <source>
        <dbReference type="EMBL" id="TDQ11555.1"/>
    </source>
</evidence>